<gene>
    <name evidence="3" type="ORF">OMM_14993</name>
</gene>
<dbReference type="Proteomes" id="UP000189670">
    <property type="component" value="Unassembled WGS sequence"/>
</dbReference>
<protein>
    <submittedName>
        <fullName evidence="3">Uncharacterized protein</fullName>
    </submittedName>
</protein>
<feature type="non-terminal residue" evidence="3">
    <location>
        <position position="206"/>
    </location>
</feature>
<reference evidence="4" key="1">
    <citation type="submission" date="2012-11" db="EMBL/GenBank/DDBJ databases">
        <authorList>
            <person name="Lucero-Rivera Y.E."/>
            <person name="Tovar-Ramirez D."/>
        </authorList>
    </citation>
    <scope>NUCLEOTIDE SEQUENCE [LARGE SCALE GENOMIC DNA]</scope>
    <source>
        <strain evidence="4">Araruama</strain>
    </source>
</reference>
<dbReference type="AlphaFoldDB" id="A0A1V1NR03"/>
<evidence type="ECO:0000313" key="4">
    <source>
        <dbReference type="Proteomes" id="UP000189670"/>
    </source>
</evidence>
<dbReference type="InterPro" id="IPR032610">
    <property type="entry name" value="DUF2172"/>
</dbReference>
<dbReference type="Gene3D" id="3.50.30.90">
    <property type="match status" value="1"/>
</dbReference>
<dbReference type="Pfam" id="PF09940">
    <property type="entry name" value="DUF2172"/>
    <property type="match status" value="1"/>
</dbReference>
<proteinExistence type="predicted"/>
<evidence type="ECO:0000259" key="1">
    <source>
        <dbReference type="Pfam" id="PF09940"/>
    </source>
</evidence>
<organism evidence="3 4">
    <name type="scientific">Candidatus Magnetoglobus multicellularis str. Araruama</name>
    <dbReference type="NCBI Taxonomy" id="890399"/>
    <lineage>
        <taxon>Bacteria</taxon>
        <taxon>Pseudomonadati</taxon>
        <taxon>Thermodesulfobacteriota</taxon>
        <taxon>Desulfobacteria</taxon>
        <taxon>Desulfobacterales</taxon>
        <taxon>Desulfobacteraceae</taxon>
        <taxon>Candidatus Magnetoglobus</taxon>
    </lineage>
</organism>
<feature type="domain" description="DUF2172" evidence="1">
    <location>
        <begin position="2"/>
        <end position="85"/>
    </location>
</feature>
<dbReference type="InterPro" id="IPR032589">
    <property type="entry name" value="DUF4910"/>
</dbReference>
<accession>A0A1V1NR03</accession>
<feature type="domain" description="DUF4910" evidence="2">
    <location>
        <begin position="95"/>
        <end position="204"/>
    </location>
</feature>
<name>A0A1V1NR03_9BACT</name>
<dbReference type="Pfam" id="PF16254">
    <property type="entry name" value="DUF4910"/>
    <property type="match status" value="1"/>
</dbReference>
<dbReference type="EMBL" id="ATBP01003342">
    <property type="protein sequence ID" value="ETR64993.1"/>
    <property type="molecule type" value="Genomic_DNA"/>
</dbReference>
<evidence type="ECO:0000259" key="2">
    <source>
        <dbReference type="Pfam" id="PF16254"/>
    </source>
</evidence>
<sequence>MSGNVIVNFQDNPLHLWAYSHSFTGIVERSDLLKYHIFSNPSFPDFTPFRFRQMIRHWEKEWGFSLPHNKLSELTDNEYKVEIATYFSDDPMITFEYTSKGQSEDCILLFGHWCHHGIAEDGLSGCSVGIKVIDELRKIDHHYTYTFLGGPELLGSVAYLYHYLNASKKTIKAALGLNFLGRDDFFVLFQSINNRSKLDKAIAQSI</sequence>
<dbReference type="SUPFAM" id="SSF53187">
    <property type="entry name" value="Zn-dependent exopeptidases"/>
    <property type="match status" value="1"/>
</dbReference>
<comment type="caution">
    <text evidence="3">The sequence shown here is derived from an EMBL/GenBank/DDBJ whole genome shotgun (WGS) entry which is preliminary data.</text>
</comment>
<evidence type="ECO:0000313" key="3">
    <source>
        <dbReference type="EMBL" id="ETR64993.1"/>
    </source>
</evidence>